<dbReference type="EMBL" id="JAEDAL010000001">
    <property type="protein sequence ID" value="MBH9551402.1"/>
    <property type="molecule type" value="Genomic_DNA"/>
</dbReference>
<dbReference type="Proteomes" id="UP000620139">
    <property type="component" value="Unassembled WGS sequence"/>
</dbReference>
<proteinExistence type="predicted"/>
<protein>
    <submittedName>
        <fullName evidence="1">Uncharacterized protein</fullName>
    </submittedName>
</protein>
<evidence type="ECO:0000313" key="2">
    <source>
        <dbReference type="Proteomes" id="UP000620139"/>
    </source>
</evidence>
<name>A0A931NBY0_9BURK</name>
<accession>A0A931NBY0</accession>
<sequence>MAMRRVLKAVLLTVLGLLGLVVLVAAAWFLSNVRDAEPKPWPQALTVAPALPGDDNLLIPFEAVRGSRNSLPWELKDCGAQGDCREALDKQVIAWERWKAAAADLVKTCEQLPPAADLRLRERLPERPQDPLPTYSLVLGCHTHWLMVGEQAQRRGDGAAALDALQRADAIARTVSEQTRLLIGYLVSQGMTRRQLLLVREWARRDPDRAGDWLPLVRWDEAVWKRGLARWVPTEAQFGRGVMVDLAAQTCSATAPTDGWWGRLTCPIASRTLQSEYAQQQAATYWMSVMDQARQHPLDELPAHGAVAEPGWRWFHTLPTVLWSIAQPAFDQYLERTADLALATQATALWIEVHTMPVADRPAWLKQRTRGELAARLTITPEGEWVLRPWRPQDVTELPLRWPAIRS</sequence>
<comment type="caution">
    <text evidence="1">The sequence shown here is derived from an EMBL/GenBank/DDBJ whole genome shotgun (WGS) entry which is preliminary data.</text>
</comment>
<organism evidence="1 2">
    <name type="scientific">Inhella gelatinilytica</name>
    <dbReference type="NCBI Taxonomy" id="2795030"/>
    <lineage>
        <taxon>Bacteria</taxon>
        <taxon>Pseudomonadati</taxon>
        <taxon>Pseudomonadota</taxon>
        <taxon>Betaproteobacteria</taxon>
        <taxon>Burkholderiales</taxon>
        <taxon>Sphaerotilaceae</taxon>
        <taxon>Inhella</taxon>
    </lineage>
</organism>
<gene>
    <name evidence="1" type="ORF">I7X43_00960</name>
</gene>
<evidence type="ECO:0000313" key="1">
    <source>
        <dbReference type="EMBL" id="MBH9551402.1"/>
    </source>
</evidence>
<dbReference type="AlphaFoldDB" id="A0A931NBY0"/>
<reference evidence="1" key="1">
    <citation type="submission" date="2020-12" db="EMBL/GenBank/DDBJ databases">
        <title>The genome sequence of Inhella sp. 4Y17.</title>
        <authorList>
            <person name="Liu Y."/>
        </authorList>
    </citation>
    <scope>NUCLEOTIDE SEQUENCE</scope>
    <source>
        <strain evidence="1">4Y10</strain>
    </source>
</reference>
<keyword evidence="2" id="KW-1185">Reference proteome</keyword>